<dbReference type="EMBL" id="KI394767">
    <property type="protein sequence ID" value="ERN00940.1"/>
    <property type="molecule type" value="Genomic_DNA"/>
</dbReference>
<organism evidence="2 3">
    <name type="scientific">Amborella trichopoda</name>
    <dbReference type="NCBI Taxonomy" id="13333"/>
    <lineage>
        <taxon>Eukaryota</taxon>
        <taxon>Viridiplantae</taxon>
        <taxon>Streptophyta</taxon>
        <taxon>Embryophyta</taxon>
        <taxon>Tracheophyta</taxon>
        <taxon>Spermatophyta</taxon>
        <taxon>Magnoliopsida</taxon>
        <taxon>Amborellales</taxon>
        <taxon>Amborellaceae</taxon>
        <taxon>Amborella</taxon>
    </lineage>
</organism>
<dbReference type="Gramene" id="ERN00940">
    <property type="protein sequence ID" value="ERN00940"/>
    <property type="gene ID" value="AMTR_s00002p00042240"/>
</dbReference>
<feature type="compositionally biased region" description="Low complexity" evidence="1">
    <location>
        <begin position="31"/>
        <end position="44"/>
    </location>
</feature>
<dbReference type="HOGENOM" id="CLU_2725541_0_0_1"/>
<gene>
    <name evidence="2" type="ORF">AMTR_s00002p00042240</name>
</gene>
<sequence length="72" mass="8017">MVDETYKSTGGGIRIEPERPNTALSNDHPLDVQVESSSSSSDDLVSSREKRRQSQTPIKHIVDQRNPPLMTP</sequence>
<evidence type="ECO:0000313" key="3">
    <source>
        <dbReference type="Proteomes" id="UP000017836"/>
    </source>
</evidence>
<accession>W1P1W0</accession>
<reference evidence="3" key="1">
    <citation type="journal article" date="2013" name="Science">
        <title>The Amborella genome and the evolution of flowering plants.</title>
        <authorList>
            <consortium name="Amborella Genome Project"/>
        </authorList>
    </citation>
    <scope>NUCLEOTIDE SEQUENCE [LARGE SCALE GENOMIC DNA]</scope>
</reference>
<feature type="region of interest" description="Disordered" evidence="1">
    <location>
        <begin position="1"/>
        <end position="72"/>
    </location>
</feature>
<dbReference type="Proteomes" id="UP000017836">
    <property type="component" value="Unassembled WGS sequence"/>
</dbReference>
<proteinExistence type="predicted"/>
<keyword evidence="3" id="KW-1185">Reference proteome</keyword>
<name>W1P1W0_AMBTC</name>
<dbReference type="AlphaFoldDB" id="W1P1W0"/>
<protein>
    <submittedName>
        <fullName evidence="2">Uncharacterized protein</fullName>
    </submittedName>
</protein>
<evidence type="ECO:0000313" key="2">
    <source>
        <dbReference type="EMBL" id="ERN00940.1"/>
    </source>
</evidence>
<evidence type="ECO:0000256" key="1">
    <source>
        <dbReference type="SAM" id="MobiDB-lite"/>
    </source>
</evidence>